<evidence type="ECO:0000313" key="3">
    <source>
        <dbReference type="Proteomes" id="UP000324222"/>
    </source>
</evidence>
<feature type="region of interest" description="Disordered" evidence="1">
    <location>
        <begin position="21"/>
        <end position="40"/>
    </location>
</feature>
<sequence>MQQPYTNIQVLPWPCSGQFSQNSGEIKRQNTDLNTRPLPGRWLQTLRPKEADRPTNRCVNLFMNHFCAGP</sequence>
<dbReference type="Proteomes" id="UP000324222">
    <property type="component" value="Unassembled WGS sequence"/>
</dbReference>
<keyword evidence="3" id="KW-1185">Reference proteome</keyword>
<accession>A0A5B7CJ32</accession>
<reference evidence="2 3" key="1">
    <citation type="submission" date="2019-05" db="EMBL/GenBank/DDBJ databases">
        <title>Another draft genome of Portunus trituberculatus and its Hox gene families provides insights of decapod evolution.</title>
        <authorList>
            <person name="Jeong J.-H."/>
            <person name="Song I."/>
            <person name="Kim S."/>
            <person name="Choi T."/>
            <person name="Kim D."/>
            <person name="Ryu S."/>
            <person name="Kim W."/>
        </authorList>
    </citation>
    <scope>NUCLEOTIDE SEQUENCE [LARGE SCALE GENOMIC DNA]</scope>
    <source>
        <tissue evidence="2">Muscle</tissue>
    </source>
</reference>
<protein>
    <submittedName>
        <fullName evidence="2">Uncharacterized protein</fullName>
    </submittedName>
</protein>
<evidence type="ECO:0000313" key="2">
    <source>
        <dbReference type="EMBL" id="MPC09577.1"/>
    </source>
</evidence>
<organism evidence="2 3">
    <name type="scientific">Portunus trituberculatus</name>
    <name type="common">Swimming crab</name>
    <name type="synonym">Neptunus trituberculatus</name>
    <dbReference type="NCBI Taxonomy" id="210409"/>
    <lineage>
        <taxon>Eukaryota</taxon>
        <taxon>Metazoa</taxon>
        <taxon>Ecdysozoa</taxon>
        <taxon>Arthropoda</taxon>
        <taxon>Crustacea</taxon>
        <taxon>Multicrustacea</taxon>
        <taxon>Malacostraca</taxon>
        <taxon>Eumalacostraca</taxon>
        <taxon>Eucarida</taxon>
        <taxon>Decapoda</taxon>
        <taxon>Pleocyemata</taxon>
        <taxon>Brachyura</taxon>
        <taxon>Eubrachyura</taxon>
        <taxon>Portunoidea</taxon>
        <taxon>Portunidae</taxon>
        <taxon>Portuninae</taxon>
        <taxon>Portunus</taxon>
    </lineage>
</organism>
<name>A0A5B7CJ32_PORTR</name>
<gene>
    <name evidence="2" type="ORF">E2C01_002192</name>
</gene>
<dbReference type="AlphaFoldDB" id="A0A5B7CJ32"/>
<comment type="caution">
    <text evidence="2">The sequence shown here is derived from an EMBL/GenBank/DDBJ whole genome shotgun (WGS) entry which is preliminary data.</text>
</comment>
<evidence type="ECO:0000256" key="1">
    <source>
        <dbReference type="SAM" id="MobiDB-lite"/>
    </source>
</evidence>
<proteinExistence type="predicted"/>
<dbReference type="EMBL" id="VSRR010000075">
    <property type="protein sequence ID" value="MPC09577.1"/>
    <property type="molecule type" value="Genomic_DNA"/>
</dbReference>